<reference evidence="2" key="1">
    <citation type="submission" date="2022-02" db="EMBL/GenBank/DDBJ databases">
        <authorList>
            <person name="Henning P.M."/>
            <person name="McCubbin A.G."/>
            <person name="Shore J.S."/>
        </authorList>
    </citation>
    <scope>NUCLEOTIDE SEQUENCE</scope>
    <source>
        <strain evidence="2">F60SS</strain>
        <tissue evidence="2">Leaves</tissue>
    </source>
</reference>
<comment type="caution">
    <text evidence="2">The sequence shown here is derived from an EMBL/GenBank/DDBJ whole genome shotgun (WGS) entry which is preliminary data.</text>
</comment>
<name>A0A9Q0FZU2_9ROSI</name>
<evidence type="ECO:0000313" key="3">
    <source>
        <dbReference type="Proteomes" id="UP001141552"/>
    </source>
</evidence>
<dbReference type="PANTHER" id="PTHR47186:SF18">
    <property type="entry name" value="RX N-TERMINAL DOMAIN-CONTAINING PROTEIN"/>
    <property type="match status" value="1"/>
</dbReference>
<accession>A0A9Q0FZU2</accession>
<dbReference type="InterPro" id="IPR056789">
    <property type="entry name" value="LRR_R13L1-DRL21"/>
</dbReference>
<evidence type="ECO:0000313" key="2">
    <source>
        <dbReference type="EMBL" id="KAJ4839690.1"/>
    </source>
</evidence>
<reference evidence="2" key="2">
    <citation type="journal article" date="2023" name="Plants (Basel)">
        <title>Annotation of the Turnera subulata (Passifloraceae) Draft Genome Reveals the S-Locus Evolved after the Divergence of Turneroideae from Passifloroideae in a Stepwise Manner.</title>
        <authorList>
            <person name="Henning P.M."/>
            <person name="Roalson E.H."/>
            <person name="Mir W."/>
            <person name="McCubbin A.G."/>
            <person name="Shore J.S."/>
        </authorList>
    </citation>
    <scope>NUCLEOTIDE SEQUENCE</scope>
    <source>
        <strain evidence="2">F60SS</strain>
    </source>
</reference>
<feature type="domain" description="R13L1/DRL21-like LRR repeat region" evidence="1">
    <location>
        <begin position="2"/>
        <end position="52"/>
    </location>
</feature>
<dbReference type="EMBL" id="JAKUCV010003222">
    <property type="protein sequence ID" value="KAJ4839690.1"/>
    <property type="molecule type" value="Genomic_DNA"/>
</dbReference>
<sequence length="353" mass="39576">MIKGFRGNSFPNWVGDSSYSNLVSLVLRGCKYCTYLPPVGQLPLLETLWINGFHSVVSVGAEFYGGSCKSIQPFQSLKRLDISHMPRWEEWISDDPSHGERQGRSRAFPVLEHLGLDSCRELSRVNHLFLPSLIELELRICPNVTFPIDLSLPSLAELTLINCPGQELLQLGASTIRKLSIGYCSSLLLYWGLDKLCSLSSLKLVGIKDVECFPGRISLPSSLTGITISDLRNLKSLDYNGLHHLTSLKQLSILSCRKLQCIPEEGLPSSLSFLEIHRCPVLQRRCQPGAGEDWPKISRIPQIDIPPPETDFDPDAEVHSLVYQTRSLLSSDWRGHLQFVHRTLAELAVTFKE</sequence>
<proteinExistence type="predicted"/>
<dbReference type="Pfam" id="PF25019">
    <property type="entry name" value="LRR_R13L1-DRL21"/>
    <property type="match status" value="1"/>
</dbReference>
<protein>
    <recommendedName>
        <fullName evidence="1">R13L1/DRL21-like LRR repeat region domain-containing protein</fullName>
    </recommendedName>
</protein>
<gene>
    <name evidence="2" type="ORF">Tsubulata_006575</name>
</gene>
<dbReference type="Proteomes" id="UP001141552">
    <property type="component" value="Unassembled WGS sequence"/>
</dbReference>
<dbReference type="OrthoDB" id="844910at2759"/>
<dbReference type="PANTHER" id="PTHR47186">
    <property type="entry name" value="LEUCINE-RICH REPEAT-CONTAINING PROTEIN 57"/>
    <property type="match status" value="1"/>
</dbReference>
<evidence type="ECO:0000259" key="1">
    <source>
        <dbReference type="Pfam" id="PF25019"/>
    </source>
</evidence>
<dbReference type="Gene3D" id="3.80.10.10">
    <property type="entry name" value="Ribonuclease Inhibitor"/>
    <property type="match status" value="2"/>
</dbReference>
<organism evidence="2 3">
    <name type="scientific">Turnera subulata</name>
    <dbReference type="NCBI Taxonomy" id="218843"/>
    <lineage>
        <taxon>Eukaryota</taxon>
        <taxon>Viridiplantae</taxon>
        <taxon>Streptophyta</taxon>
        <taxon>Embryophyta</taxon>
        <taxon>Tracheophyta</taxon>
        <taxon>Spermatophyta</taxon>
        <taxon>Magnoliopsida</taxon>
        <taxon>eudicotyledons</taxon>
        <taxon>Gunneridae</taxon>
        <taxon>Pentapetalae</taxon>
        <taxon>rosids</taxon>
        <taxon>fabids</taxon>
        <taxon>Malpighiales</taxon>
        <taxon>Passifloraceae</taxon>
        <taxon>Turnera</taxon>
    </lineage>
</organism>
<dbReference type="AlphaFoldDB" id="A0A9Q0FZU2"/>
<keyword evidence="3" id="KW-1185">Reference proteome</keyword>
<dbReference type="SUPFAM" id="SSF52058">
    <property type="entry name" value="L domain-like"/>
    <property type="match status" value="1"/>
</dbReference>
<dbReference type="InterPro" id="IPR032675">
    <property type="entry name" value="LRR_dom_sf"/>
</dbReference>